<gene>
    <name evidence="2" type="ORF">ACFPJ5_12920</name>
</gene>
<dbReference type="Pfam" id="PF03435">
    <property type="entry name" value="Sacchrp_dh_NADP"/>
    <property type="match status" value="1"/>
</dbReference>
<dbReference type="Proteomes" id="UP001596201">
    <property type="component" value="Unassembled WGS sequence"/>
</dbReference>
<protein>
    <submittedName>
        <fullName evidence="2">Saccharopine dehydrogenase family protein</fullName>
    </submittedName>
</protein>
<dbReference type="EMBL" id="JBHSKX010000002">
    <property type="protein sequence ID" value="MFC5367835.1"/>
    <property type="molecule type" value="Genomic_DNA"/>
</dbReference>
<organism evidence="2 3">
    <name type="scientific">Salinirubrum litoreum</name>
    <dbReference type="NCBI Taxonomy" id="1126234"/>
    <lineage>
        <taxon>Archaea</taxon>
        <taxon>Methanobacteriati</taxon>
        <taxon>Methanobacteriota</taxon>
        <taxon>Stenosarchaea group</taxon>
        <taxon>Halobacteria</taxon>
        <taxon>Halobacteriales</taxon>
        <taxon>Haloferacaceae</taxon>
        <taxon>Salinirubrum</taxon>
    </lineage>
</organism>
<proteinExistence type="predicted"/>
<dbReference type="PANTHER" id="PTHR43781:SF1">
    <property type="entry name" value="SACCHAROPINE DEHYDROGENASE"/>
    <property type="match status" value="1"/>
</dbReference>
<keyword evidence="3" id="KW-1185">Reference proteome</keyword>
<reference evidence="2 3" key="1">
    <citation type="journal article" date="2019" name="Int. J. Syst. Evol. Microbiol.">
        <title>The Global Catalogue of Microorganisms (GCM) 10K type strain sequencing project: providing services to taxonomists for standard genome sequencing and annotation.</title>
        <authorList>
            <consortium name="The Broad Institute Genomics Platform"/>
            <consortium name="The Broad Institute Genome Sequencing Center for Infectious Disease"/>
            <person name="Wu L."/>
            <person name="Ma J."/>
        </authorList>
    </citation>
    <scope>NUCLEOTIDE SEQUENCE [LARGE SCALE GENOMIC DNA]</scope>
    <source>
        <strain evidence="2 3">CGMCC 1.12237</strain>
    </source>
</reference>
<evidence type="ECO:0000313" key="3">
    <source>
        <dbReference type="Proteomes" id="UP001596201"/>
    </source>
</evidence>
<dbReference type="InterPro" id="IPR036291">
    <property type="entry name" value="NAD(P)-bd_dom_sf"/>
</dbReference>
<evidence type="ECO:0000313" key="2">
    <source>
        <dbReference type="EMBL" id="MFC5367835.1"/>
    </source>
</evidence>
<accession>A0ABD5RCS7</accession>
<dbReference type="SUPFAM" id="SSF51735">
    <property type="entry name" value="NAD(P)-binding Rossmann-fold domains"/>
    <property type="match status" value="1"/>
</dbReference>
<evidence type="ECO:0000259" key="1">
    <source>
        <dbReference type="Pfam" id="PF03435"/>
    </source>
</evidence>
<feature type="domain" description="Saccharopine dehydrogenase NADP binding" evidence="1">
    <location>
        <begin position="4"/>
        <end position="118"/>
    </location>
</feature>
<dbReference type="AlphaFoldDB" id="A0ABD5RCS7"/>
<name>A0ABD5RCS7_9EURY</name>
<comment type="caution">
    <text evidence="2">The sequence shown here is derived from an EMBL/GenBank/DDBJ whole genome shotgun (WGS) entry which is preliminary data.</text>
</comment>
<dbReference type="InterPro" id="IPR005097">
    <property type="entry name" value="Sacchrp_dh_NADP-bd"/>
</dbReference>
<dbReference type="Gene3D" id="3.40.50.720">
    <property type="entry name" value="NAD(P)-binding Rossmann-like Domain"/>
    <property type="match status" value="1"/>
</dbReference>
<dbReference type="PANTHER" id="PTHR43781">
    <property type="entry name" value="SACCHAROPINE DEHYDROGENASE"/>
    <property type="match status" value="1"/>
</dbReference>
<sequence>MTLLVYGAYGYTGELIARRAVSRGDRPILAGRSAEPLRDLADDLDCPSRQFGVESAVEHLGDVDAVLNCAGPFARTADPMVDACLRTGTDYLDITGELGVFESLADRHAEAESADVTLLPGVGFDVVPTDCLARHLADRLPEARELSLGFSATGSFSGGTLKTAVSQLGSGGVVRRDGRLVQVPPDWKTQKIDFGRGYRETAVTLPWGDVSTAYRTTGIPTVEVYGALPWTARKFLSAAKYLGPVLSADPVVEGLERLIDARVDGPSEQERASGAVYVWGEARTGAGERAVSRLRTPHTYELTVTGALSAADRTLAGEAPTGYTTPGLAFGADFVTDLPGVERQDGTRVDFG</sequence>
<dbReference type="RefSeq" id="WP_227230081.1">
    <property type="nucleotide sequence ID" value="NZ_JAJCVJ010000002.1"/>
</dbReference>